<dbReference type="InterPro" id="IPR018957">
    <property type="entry name" value="Znf_C3HC4_RING-type"/>
</dbReference>
<evidence type="ECO:0000256" key="2">
    <source>
        <dbReference type="ARBA" id="ARBA00022771"/>
    </source>
</evidence>
<dbReference type="InterPro" id="IPR001841">
    <property type="entry name" value="Znf_RING"/>
</dbReference>
<evidence type="ECO:0000313" key="6">
    <source>
        <dbReference type="EMBL" id="KAA0189814.1"/>
    </source>
</evidence>
<dbReference type="GO" id="GO:0008270">
    <property type="term" value="F:zinc ion binding"/>
    <property type="evidence" value="ECO:0007669"/>
    <property type="project" value="UniProtKB-KW"/>
</dbReference>
<evidence type="ECO:0000256" key="4">
    <source>
        <dbReference type="PROSITE-ProRule" id="PRU00175"/>
    </source>
</evidence>
<dbReference type="AlphaFoldDB" id="A0A8E0RWL0"/>
<sequence>MLKSLSTSDVCSDGGRLWQFNICSCCNQFVSSHKSSLVSPSRLARMVATRQPKYEDGLRLLLDYCPQLFDALTQKTIIELWSPQNRLEKRHEAARDPDSKISRFLLCELHTRCLVEQQTPDVRLLEQMDEQFMQLLLTSPTQMMDKHWGIVLTKNGISCKLCALNATVEIGRIKRSGLTVIPGSTGNVNVKPRVMVFPCQHAFHDTCLTQIRLNWRECPICVRQD</sequence>
<dbReference type="PROSITE" id="PS50089">
    <property type="entry name" value="ZF_RING_2"/>
    <property type="match status" value="1"/>
</dbReference>
<dbReference type="SUPFAM" id="SSF57850">
    <property type="entry name" value="RING/U-box"/>
    <property type="match status" value="1"/>
</dbReference>
<protein>
    <recommendedName>
        <fullName evidence="5">RING-type domain-containing protein</fullName>
    </recommendedName>
</protein>
<dbReference type="SMART" id="SM00184">
    <property type="entry name" value="RING"/>
    <property type="match status" value="1"/>
</dbReference>
<dbReference type="Gene3D" id="3.30.40.10">
    <property type="entry name" value="Zinc/RING finger domain, C3HC4 (zinc finger)"/>
    <property type="match status" value="1"/>
</dbReference>
<dbReference type="Pfam" id="PF00097">
    <property type="entry name" value="zf-C3HC4"/>
    <property type="match status" value="1"/>
</dbReference>
<keyword evidence="1" id="KW-0479">Metal-binding</keyword>
<dbReference type="EMBL" id="LUCM01007513">
    <property type="protein sequence ID" value="KAA0189814.1"/>
    <property type="molecule type" value="Genomic_DNA"/>
</dbReference>
<keyword evidence="3" id="KW-0862">Zinc</keyword>
<keyword evidence="2 4" id="KW-0863">Zinc-finger</keyword>
<evidence type="ECO:0000256" key="1">
    <source>
        <dbReference type="ARBA" id="ARBA00022723"/>
    </source>
</evidence>
<comment type="caution">
    <text evidence="6">The sequence shown here is derived from an EMBL/GenBank/DDBJ whole genome shotgun (WGS) entry which is preliminary data.</text>
</comment>
<proteinExistence type="predicted"/>
<evidence type="ECO:0000256" key="3">
    <source>
        <dbReference type="ARBA" id="ARBA00022833"/>
    </source>
</evidence>
<reference evidence="6" key="1">
    <citation type="submission" date="2019-05" db="EMBL/GenBank/DDBJ databases">
        <title>Annotation for the trematode Fasciolopsis buski.</title>
        <authorList>
            <person name="Choi Y.-J."/>
        </authorList>
    </citation>
    <scope>NUCLEOTIDE SEQUENCE</scope>
    <source>
        <strain evidence="6">HT</strain>
        <tissue evidence="6">Whole worm</tissue>
    </source>
</reference>
<accession>A0A8E0RWL0</accession>
<dbReference type="InterPro" id="IPR013083">
    <property type="entry name" value="Znf_RING/FYVE/PHD"/>
</dbReference>
<keyword evidence="7" id="KW-1185">Reference proteome</keyword>
<gene>
    <name evidence="6" type="ORF">FBUS_03445</name>
</gene>
<evidence type="ECO:0000259" key="5">
    <source>
        <dbReference type="PROSITE" id="PS50089"/>
    </source>
</evidence>
<evidence type="ECO:0000313" key="7">
    <source>
        <dbReference type="Proteomes" id="UP000728185"/>
    </source>
</evidence>
<feature type="domain" description="RING-type" evidence="5">
    <location>
        <begin position="159"/>
        <end position="221"/>
    </location>
</feature>
<dbReference type="Proteomes" id="UP000728185">
    <property type="component" value="Unassembled WGS sequence"/>
</dbReference>
<name>A0A8E0RWL0_9TREM</name>
<organism evidence="6 7">
    <name type="scientific">Fasciolopsis buskii</name>
    <dbReference type="NCBI Taxonomy" id="27845"/>
    <lineage>
        <taxon>Eukaryota</taxon>
        <taxon>Metazoa</taxon>
        <taxon>Spiralia</taxon>
        <taxon>Lophotrochozoa</taxon>
        <taxon>Platyhelminthes</taxon>
        <taxon>Trematoda</taxon>
        <taxon>Digenea</taxon>
        <taxon>Plagiorchiida</taxon>
        <taxon>Echinostomata</taxon>
        <taxon>Echinostomatoidea</taxon>
        <taxon>Fasciolidae</taxon>
        <taxon>Fasciolopsis</taxon>
    </lineage>
</organism>